<keyword evidence="5" id="KW-0966">Cell projection</keyword>
<feature type="region of interest" description="Disordered" evidence="7">
    <location>
        <begin position="395"/>
        <end position="421"/>
    </location>
</feature>
<comment type="similarity">
    <text evidence="2">Belongs to the RPGRIP1 family.</text>
</comment>
<keyword evidence="11" id="KW-1185">Reference proteome</keyword>
<reference evidence="10 11" key="1">
    <citation type="journal article" date="2012" name="Genome Biol.">
        <title>Sequencing three crocodilian genomes to illuminate the evolution of archosaurs and amniotes.</title>
        <authorList>
            <person name="St John J.A."/>
            <person name="Braun E.L."/>
            <person name="Isberg S.R."/>
            <person name="Miles L.G."/>
            <person name="Chong A.Y."/>
            <person name="Gongora J."/>
            <person name="Dalzell P."/>
            <person name="Moran C."/>
            <person name="Bed'hom B."/>
            <person name="Abzhanov A."/>
            <person name="Burgess S.C."/>
            <person name="Cooksey A.M."/>
            <person name="Castoe T.A."/>
            <person name="Crawford N.G."/>
            <person name="Densmore L.D."/>
            <person name="Drew J.C."/>
            <person name="Edwards S.V."/>
            <person name="Faircloth B.C."/>
            <person name="Fujita M.K."/>
            <person name="Greenwold M.J."/>
            <person name="Hoffmann F.G."/>
            <person name="Howard J.M."/>
            <person name="Iguchi T."/>
            <person name="Janes D.E."/>
            <person name="Khan S.Y."/>
            <person name="Kohno S."/>
            <person name="de Koning A.J."/>
            <person name="Lance S.L."/>
            <person name="McCarthy F.M."/>
            <person name="McCormack J.E."/>
            <person name="Merchant M.E."/>
            <person name="Peterson D.G."/>
            <person name="Pollock D.D."/>
            <person name="Pourmand N."/>
            <person name="Raney B.J."/>
            <person name="Roessler K.A."/>
            <person name="Sanford J.R."/>
            <person name="Sawyer R.H."/>
            <person name="Schmidt C.J."/>
            <person name="Triplett E.W."/>
            <person name="Tuberville T.D."/>
            <person name="Venegas-Anaya M."/>
            <person name="Howard J.T."/>
            <person name="Jarvis E.D."/>
            <person name="Guillette L.J.Jr."/>
            <person name="Glenn T.C."/>
            <person name="Green R.E."/>
            <person name="Ray D.A."/>
        </authorList>
    </citation>
    <scope>NUCLEOTIDE SEQUENCE [LARGE SCALE GENOMIC DNA]</scope>
    <source>
        <strain evidence="10">KSC_2009_1</strain>
    </source>
</reference>
<dbReference type="GO" id="GO:0046548">
    <property type="term" value="P:retinal rod cell development"/>
    <property type="evidence" value="ECO:0007669"/>
    <property type="project" value="TreeGrafter"/>
</dbReference>
<evidence type="ECO:0000256" key="4">
    <source>
        <dbReference type="ARBA" id="ARBA00023069"/>
    </source>
</evidence>
<dbReference type="InterPro" id="IPR031139">
    <property type="entry name" value="RPGRIP1_fam"/>
</dbReference>
<feature type="compositionally biased region" description="Polar residues" evidence="7">
    <location>
        <begin position="906"/>
        <end position="915"/>
    </location>
</feature>
<feature type="coiled-coil region" evidence="6">
    <location>
        <begin position="90"/>
        <end position="155"/>
    </location>
</feature>
<dbReference type="GO" id="GO:1905515">
    <property type="term" value="P:non-motile cilium assembly"/>
    <property type="evidence" value="ECO:0007669"/>
    <property type="project" value="TreeGrafter"/>
</dbReference>
<dbReference type="Pfam" id="PF11618">
    <property type="entry name" value="C2-C2_1"/>
    <property type="match status" value="1"/>
</dbReference>
<proteinExistence type="inferred from homology"/>
<evidence type="ECO:0008006" key="12">
    <source>
        <dbReference type="Google" id="ProtNLM"/>
    </source>
</evidence>
<dbReference type="SUPFAM" id="SSF49562">
    <property type="entry name" value="C2 domain (Calcium/lipid-binding domain, CaLB)"/>
    <property type="match status" value="2"/>
</dbReference>
<gene>
    <name evidence="10" type="ORF">Y1Q_0004782</name>
</gene>
<evidence type="ECO:0000313" key="11">
    <source>
        <dbReference type="Proteomes" id="UP000050525"/>
    </source>
</evidence>
<evidence type="ECO:0000256" key="3">
    <source>
        <dbReference type="ARBA" id="ARBA00023054"/>
    </source>
</evidence>
<evidence type="ECO:0000259" key="9">
    <source>
        <dbReference type="Pfam" id="PF18111"/>
    </source>
</evidence>
<dbReference type="EMBL" id="AKHW03002286">
    <property type="protein sequence ID" value="KYO39321.1"/>
    <property type="molecule type" value="Genomic_DNA"/>
</dbReference>
<feature type="region of interest" description="Disordered" evidence="7">
    <location>
        <begin position="181"/>
        <end position="219"/>
    </location>
</feature>
<dbReference type="AlphaFoldDB" id="A0A151NR47"/>
<evidence type="ECO:0000259" key="8">
    <source>
        <dbReference type="Pfam" id="PF11618"/>
    </source>
</evidence>
<dbReference type="InterPro" id="IPR041091">
    <property type="entry name" value="RPGRIP1_C"/>
</dbReference>
<evidence type="ECO:0000256" key="1">
    <source>
        <dbReference type="ARBA" id="ARBA00004138"/>
    </source>
</evidence>
<feature type="domain" description="RPGR-interacting protein 1 first C2" evidence="8">
    <location>
        <begin position="543"/>
        <end position="680"/>
    </location>
</feature>
<sequence length="1107" mass="122575">MALLLLDETAGDLPVRDTDQPLVIAAIQDVSAAAPPAKAQALRTWLREPAMQARQRISRVSREELEDRFLRLHDQNLLLKEFACKQQDRIKRLGARLIRLTQEHQRAARQLGPSGHRASRDLELEEALEELQARVRELEHRNEGLRGRLLAYKQQLQLGAYKHHGLYGHIPARVDTGLRRAHTASGRGPERQRKGVRMQGPEARHTHTAPPQYIDHSREEPGTALDSLTRGLGLEELASESPLRGEMEPTWQSRWQASERRVAIRGNVELIRLQRLLQERDMELAVTTARCTELQQRQEVLGAASSALLAQAEELSTQLKGQTQRAAVLESQLEGVPALHRALEELQERVRDLEKERDLLKEAHDNLLASLLHTPAQSQVLQQDSSQLLLAPAQDGERLQDKASQTMEQGPVLPPPQPPSLDGPLAGLGQQDLLVRQSLSQRLCETEAVHAETVLELEKTRDMLILQHRINRDYQAELEGTMLQAEQAARGYEEEQQRLARLLDLRSTRLHQLEEQLKDVAYGTQPLPPASNRDSEGDGAGVRLGRGESLLELHVVGASLSGAALRVLGDAQPTTFCTYAVYDFETHATPLGHGARPRYGFTSRYILRAEPLLLHYLQGSAARLDLHVAVGTEHRALAICHLRLAEALATTQRVHATAALQGPSSEDYGLLEYWLRLRPPLQQGLRLQQERTKALGYLSASVTQVGAPSSSWQPCSSDGTFPMHPTPELHRYLRHENLWVYVFDDEDPQPDAYLGKAAIPLLPLARGHSITGDFVLMDPFGHPNGSINLSLEWQHQYLSPEGILAPGAADQEHPCCQPQEQLTEEEGAPLHGQGLGAPSTALQQPEPRPRKLHVSAPKPEAYTTKRLRQDQGMGGPARPSPGLMPAKHAAQESKAVAAQEPLAQELESSSDAPTTDSDEIVVGAEPQRPPKTATARICIEVISLSLWPGPEAMASGQRVYVEYRFPGVPLAETETPVSLRLPRVGEWLYFHFSKVIDLDVGLASAQQETLQAMLQAEEPQQSWLQFVVVSEPLPGTGGECEDLGIAYVDLREILWTGNDVLEHDLDVFSSLALGSIIGKLKVSVEAAAALRAVYWEGGHQARTEKQD</sequence>
<comment type="caution">
    <text evidence="10">The sequence shown here is derived from an EMBL/GenBank/DDBJ whole genome shotgun (WGS) entry which is preliminary data.</text>
</comment>
<organism evidence="10 11">
    <name type="scientific">Alligator mississippiensis</name>
    <name type="common">American alligator</name>
    <dbReference type="NCBI Taxonomy" id="8496"/>
    <lineage>
        <taxon>Eukaryota</taxon>
        <taxon>Metazoa</taxon>
        <taxon>Chordata</taxon>
        <taxon>Craniata</taxon>
        <taxon>Vertebrata</taxon>
        <taxon>Euteleostomi</taxon>
        <taxon>Archelosauria</taxon>
        <taxon>Archosauria</taxon>
        <taxon>Crocodylia</taxon>
        <taxon>Alligatoridae</taxon>
        <taxon>Alligatorinae</taxon>
        <taxon>Alligator</taxon>
    </lineage>
</organism>
<dbReference type="Pfam" id="PF18111">
    <property type="entry name" value="RPGR1_C"/>
    <property type="match status" value="1"/>
</dbReference>
<dbReference type="Proteomes" id="UP000050525">
    <property type="component" value="Unassembled WGS sequence"/>
</dbReference>
<evidence type="ECO:0000256" key="7">
    <source>
        <dbReference type="SAM" id="MobiDB-lite"/>
    </source>
</evidence>
<dbReference type="STRING" id="8496.A0A151NR47"/>
<dbReference type="Gene3D" id="2.60.40.150">
    <property type="entry name" value="C2 domain"/>
    <property type="match status" value="3"/>
</dbReference>
<dbReference type="PANTHER" id="PTHR14240">
    <property type="entry name" value="RETINITIS PIGMENTOSA GTPASE REGULATOR-INTERACTING PROTEIN"/>
    <property type="match status" value="1"/>
</dbReference>
<feature type="region of interest" description="Disordered" evidence="7">
    <location>
        <begin position="805"/>
        <end position="929"/>
    </location>
</feature>
<evidence type="ECO:0000256" key="2">
    <source>
        <dbReference type="ARBA" id="ARBA00006042"/>
    </source>
</evidence>
<evidence type="ECO:0000256" key="5">
    <source>
        <dbReference type="ARBA" id="ARBA00023273"/>
    </source>
</evidence>
<dbReference type="InterPro" id="IPR035892">
    <property type="entry name" value="C2_domain_sf"/>
</dbReference>
<dbReference type="PANTHER" id="PTHR14240:SF3">
    <property type="entry name" value="X-LINKED RETINITIS PIGMENTOSA GTPASE REGULATOR-INTERACTING PROTEIN 1"/>
    <property type="match status" value="1"/>
</dbReference>
<keyword evidence="3 6" id="KW-0175">Coiled coil</keyword>
<keyword evidence="4" id="KW-0969">Cilium</keyword>
<feature type="coiled-coil region" evidence="6">
    <location>
        <begin position="475"/>
        <end position="505"/>
    </location>
</feature>
<dbReference type="GO" id="GO:0005856">
    <property type="term" value="C:cytoskeleton"/>
    <property type="evidence" value="ECO:0007669"/>
    <property type="project" value="UniProtKB-ARBA"/>
</dbReference>
<feature type="region of interest" description="Disordered" evidence="7">
    <location>
        <begin position="521"/>
        <end position="541"/>
    </location>
</feature>
<protein>
    <recommendedName>
        <fullName evidence="12">X-linked retinitis pigmentosa GTPase regulator-interacting protein 1</fullName>
    </recommendedName>
</protein>
<evidence type="ECO:0000256" key="6">
    <source>
        <dbReference type="SAM" id="Coils"/>
    </source>
</evidence>
<accession>A0A151NR47</accession>
<name>A0A151NR47_ALLMI</name>
<dbReference type="InterPro" id="IPR021656">
    <property type="entry name" value="C2-C2_1"/>
</dbReference>
<evidence type="ECO:0000313" key="10">
    <source>
        <dbReference type="EMBL" id="KYO39321.1"/>
    </source>
</evidence>
<feature type="domain" description="RPGRIP1 C-terminal" evidence="9">
    <location>
        <begin position="934"/>
        <end position="1096"/>
    </location>
</feature>
<feature type="compositionally biased region" description="Pro residues" evidence="7">
    <location>
        <begin position="412"/>
        <end position="421"/>
    </location>
</feature>
<dbReference type="GO" id="GO:0032391">
    <property type="term" value="C:photoreceptor connecting cilium"/>
    <property type="evidence" value="ECO:0007669"/>
    <property type="project" value="TreeGrafter"/>
</dbReference>
<comment type="subcellular location">
    <subcellularLocation>
        <location evidence="1">Cell projection</location>
        <location evidence="1">Cilium</location>
    </subcellularLocation>
</comment>
<feature type="coiled-coil region" evidence="6">
    <location>
        <begin position="312"/>
        <end position="370"/>
    </location>
</feature>